<dbReference type="EC" id="2.7.11.1" evidence="1"/>
<keyword evidence="3" id="KW-0808">Transferase</keyword>
<evidence type="ECO:0000313" key="11">
    <source>
        <dbReference type="EMBL" id="KOO30184.1"/>
    </source>
</evidence>
<evidence type="ECO:0000256" key="2">
    <source>
        <dbReference type="ARBA" id="ARBA00022527"/>
    </source>
</evidence>
<keyword evidence="6" id="KW-0067">ATP-binding</keyword>
<gene>
    <name evidence="11" type="ORF">Ctob_010979</name>
</gene>
<dbReference type="GO" id="GO:0004674">
    <property type="term" value="F:protein serine/threonine kinase activity"/>
    <property type="evidence" value="ECO:0007669"/>
    <property type="project" value="UniProtKB-KW"/>
</dbReference>
<keyword evidence="9" id="KW-0472">Membrane</keyword>
<evidence type="ECO:0000256" key="4">
    <source>
        <dbReference type="ARBA" id="ARBA00022741"/>
    </source>
</evidence>
<dbReference type="SUPFAM" id="SSF56112">
    <property type="entry name" value="Protein kinase-like (PK-like)"/>
    <property type="match status" value="1"/>
</dbReference>
<evidence type="ECO:0000256" key="6">
    <source>
        <dbReference type="ARBA" id="ARBA00022840"/>
    </source>
</evidence>
<dbReference type="PANTHER" id="PTHR44899">
    <property type="entry name" value="CAMK FAMILY PROTEIN KINASE"/>
    <property type="match status" value="1"/>
</dbReference>
<comment type="caution">
    <text evidence="11">The sequence shown here is derived from an EMBL/GenBank/DDBJ whole genome shotgun (WGS) entry which is preliminary data.</text>
</comment>
<dbReference type="Pfam" id="PF00069">
    <property type="entry name" value="Pkinase"/>
    <property type="match status" value="1"/>
</dbReference>
<dbReference type="OrthoDB" id="248923at2759"/>
<feature type="domain" description="Protein kinase" evidence="10">
    <location>
        <begin position="43"/>
        <end position="309"/>
    </location>
</feature>
<keyword evidence="12" id="KW-1185">Reference proteome</keyword>
<dbReference type="PROSITE" id="PS00108">
    <property type="entry name" value="PROTEIN_KINASE_ST"/>
    <property type="match status" value="1"/>
</dbReference>
<keyword evidence="4" id="KW-0547">Nucleotide-binding</keyword>
<dbReference type="InterPro" id="IPR000719">
    <property type="entry name" value="Prot_kinase_dom"/>
</dbReference>
<comment type="catalytic activity">
    <reaction evidence="8">
        <text>L-seryl-[protein] + ATP = O-phospho-L-seryl-[protein] + ADP + H(+)</text>
        <dbReference type="Rhea" id="RHEA:17989"/>
        <dbReference type="Rhea" id="RHEA-COMP:9863"/>
        <dbReference type="Rhea" id="RHEA-COMP:11604"/>
        <dbReference type="ChEBI" id="CHEBI:15378"/>
        <dbReference type="ChEBI" id="CHEBI:29999"/>
        <dbReference type="ChEBI" id="CHEBI:30616"/>
        <dbReference type="ChEBI" id="CHEBI:83421"/>
        <dbReference type="ChEBI" id="CHEBI:456216"/>
        <dbReference type="EC" id="2.7.11.1"/>
    </reaction>
</comment>
<dbReference type="GO" id="GO:0005524">
    <property type="term" value="F:ATP binding"/>
    <property type="evidence" value="ECO:0007669"/>
    <property type="project" value="UniProtKB-KW"/>
</dbReference>
<organism evidence="11 12">
    <name type="scientific">Chrysochromulina tobinii</name>
    <dbReference type="NCBI Taxonomy" id="1460289"/>
    <lineage>
        <taxon>Eukaryota</taxon>
        <taxon>Haptista</taxon>
        <taxon>Haptophyta</taxon>
        <taxon>Prymnesiophyceae</taxon>
        <taxon>Prymnesiales</taxon>
        <taxon>Chrysochromulinaceae</taxon>
        <taxon>Chrysochromulina</taxon>
    </lineage>
</organism>
<sequence length="309" mass="34214">MARKVSFSASWQAVRGWVPAQRPQGWMRMMLVGVMLFIGGETLWLFEEFFNGFNGFVQRQHPSTSFNPAAWVYGSAPIAAFPISGLLVNSDTPNAVHALVAVWTGFSFVITSCLSHYHPIEMMITICLSVLLIFRWNWLRPSEYVPRDGEAWYLACFVDMPREVLCIVTELAAGGTLKRAIACQSQLGRPFRSLSIVKWVEQLSSALSAIHAQLIIHRDIKPANIFLTKDANLKLGDFGLSRRTPHGGAVTGAMDLATTACGTPYYMSPERFQTGVGYSAPSDLWSVGCVLYELLTLKKCFAASSFAEL</sequence>
<dbReference type="Proteomes" id="UP000037460">
    <property type="component" value="Unassembled WGS sequence"/>
</dbReference>
<dbReference type="InterPro" id="IPR051131">
    <property type="entry name" value="NEK_Ser/Thr_kinase_NIMA"/>
</dbReference>
<dbReference type="Gene3D" id="1.10.510.10">
    <property type="entry name" value="Transferase(Phosphotransferase) domain 1"/>
    <property type="match status" value="1"/>
</dbReference>
<keyword evidence="2" id="KW-0723">Serine/threonine-protein kinase</keyword>
<keyword evidence="9" id="KW-1133">Transmembrane helix</keyword>
<feature type="transmembrane region" description="Helical" evidence="9">
    <location>
        <begin position="25"/>
        <end position="46"/>
    </location>
</feature>
<dbReference type="SMART" id="SM00220">
    <property type="entry name" value="S_TKc"/>
    <property type="match status" value="1"/>
</dbReference>
<name>A0A0M0JUE5_9EUKA</name>
<evidence type="ECO:0000256" key="8">
    <source>
        <dbReference type="ARBA" id="ARBA00048679"/>
    </source>
</evidence>
<feature type="transmembrane region" description="Helical" evidence="9">
    <location>
        <begin position="66"/>
        <end position="88"/>
    </location>
</feature>
<keyword evidence="5 11" id="KW-0418">Kinase</keyword>
<reference evidence="12" key="1">
    <citation type="journal article" date="2015" name="PLoS Genet.">
        <title>Genome Sequence and Transcriptome Analyses of Chrysochromulina tobin: Metabolic Tools for Enhanced Algal Fitness in the Prominent Order Prymnesiales (Haptophyceae).</title>
        <authorList>
            <person name="Hovde B.T."/>
            <person name="Deodato C.R."/>
            <person name="Hunsperger H.M."/>
            <person name="Ryken S.A."/>
            <person name="Yost W."/>
            <person name="Jha R.K."/>
            <person name="Patterson J."/>
            <person name="Monnat R.J. Jr."/>
            <person name="Barlow S.B."/>
            <person name="Starkenburg S.R."/>
            <person name="Cattolico R.A."/>
        </authorList>
    </citation>
    <scope>NUCLEOTIDE SEQUENCE</scope>
    <source>
        <strain evidence="12">CCMP291</strain>
    </source>
</reference>
<evidence type="ECO:0000259" key="10">
    <source>
        <dbReference type="PROSITE" id="PS50011"/>
    </source>
</evidence>
<evidence type="ECO:0000256" key="9">
    <source>
        <dbReference type="SAM" id="Phobius"/>
    </source>
</evidence>
<comment type="catalytic activity">
    <reaction evidence="7">
        <text>L-threonyl-[protein] + ATP = O-phospho-L-threonyl-[protein] + ADP + H(+)</text>
        <dbReference type="Rhea" id="RHEA:46608"/>
        <dbReference type="Rhea" id="RHEA-COMP:11060"/>
        <dbReference type="Rhea" id="RHEA-COMP:11605"/>
        <dbReference type="ChEBI" id="CHEBI:15378"/>
        <dbReference type="ChEBI" id="CHEBI:30013"/>
        <dbReference type="ChEBI" id="CHEBI:30616"/>
        <dbReference type="ChEBI" id="CHEBI:61977"/>
        <dbReference type="ChEBI" id="CHEBI:456216"/>
        <dbReference type="EC" id="2.7.11.1"/>
    </reaction>
</comment>
<dbReference type="InterPro" id="IPR008271">
    <property type="entry name" value="Ser/Thr_kinase_AS"/>
</dbReference>
<keyword evidence="9" id="KW-0812">Transmembrane</keyword>
<dbReference type="PROSITE" id="PS50011">
    <property type="entry name" value="PROTEIN_KINASE_DOM"/>
    <property type="match status" value="1"/>
</dbReference>
<proteinExistence type="predicted"/>
<evidence type="ECO:0000256" key="7">
    <source>
        <dbReference type="ARBA" id="ARBA00047899"/>
    </source>
</evidence>
<dbReference type="AlphaFoldDB" id="A0A0M0JUE5"/>
<evidence type="ECO:0000313" key="12">
    <source>
        <dbReference type="Proteomes" id="UP000037460"/>
    </source>
</evidence>
<dbReference type="PANTHER" id="PTHR44899:SF3">
    <property type="entry name" value="SERINE_THREONINE-PROTEIN KINASE NEK1"/>
    <property type="match status" value="1"/>
</dbReference>
<protein>
    <recommendedName>
        <fullName evidence="1">non-specific serine/threonine protein kinase</fullName>
        <ecNumber evidence="1">2.7.11.1</ecNumber>
    </recommendedName>
</protein>
<feature type="transmembrane region" description="Helical" evidence="9">
    <location>
        <begin position="95"/>
        <end position="117"/>
    </location>
</feature>
<dbReference type="InterPro" id="IPR011009">
    <property type="entry name" value="Kinase-like_dom_sf"/>
</dbReference>
<accession>A0A0M0JUE5</accession>
<feature type="transmembrane region" description="Helical" evidence="9">
    <location>
        <begin position="123"/>
        <end position="139"/>
    </location>
</feature>
<evidence type="ECO:0000256" key="1">
    <source>
        <dbReference type="ARBA" id="ARBA00012513"/>
    </source>
</evidence>
<dbReference type="EMBL" id="JWZX01002270">
    <property type="protein sequence ID" value="KOO30184.1"/>
    <property type="molecule type" value="Genomic_DNA"/>
</dbReference>
<evidence type="ECO:0000256" key="5">
    <source>
        <dbReference type="ARBA" id="ARBA00022777"/>
    </source>
</evidence>
<evidence type="ECO:0000256" key="3">
    <source>
        <dbReference type="ARBA" id="ARBA00022679"/>
    </source>
</evidence>